<dbReference type="Pfam" id="PF07514">
    <property type="entry name" value="TraI_2"/>
    <property type="match status" value="1"/>
</dbReference>
<feature type="compositionally biased region" description="Low complexity" evidence="1">
    <location>
        <begin position="426"/>
        <end position="458"/>
    </location>
</feature>
<evidence type="ECO:0000256" key="1">
    <source>
        <dbReference type="SAM" id="MobiDB-lite"/>
    </source>
</evidence>
<dbReference type="NCBIfam" id="NF041494">
    <property type="entry name" value="MobH"/>
    <property type="match status" value="1"/>
</dbReference>
<dbReference type="InterPro" id="IPR011119">
    <property type="entry name" value="Unchr_helicase_relaxase_TraI"/>
</dbReference>
<evidence type="ECO:0000313" key="4">
    <source>
        <dbReference type="Proteomes" id="UP000325333"/>
    </source>
</evidence>
<dbReference type="AlphaFoldDB" id="A0A5B0KMM6"/>
<protein>
    <recommendedName>
        <fullName evidence="2">Uncharacterized domain-containing protein</fullName>
    </recommendedName>
</protein>
<evidence type="ECO:0000313" key="3">
    <source>
        <dbReference type="EMBL" id="KAA1053852.1"/>
    </source>
</evidence>
<dbReference type="Gene3D" id="1.10.3210.40">
    <property type="match status" value="1"/>
</dbReference>
<gene>
    <name evidence="3" type="ORF">FH063_002434</name>
</gene>
<feature type="compositionally biased region" description="Basic and acidic residues" evidence="1">
    <location>
        <begin position="555"/>
        <end position="572"/>
    </location>
</feature>
<accession>A0A5B0KMM6</accession>
<feature type="domain" description="Uncharacterised" evidence="2">
    <location>
        <begin position="52"/>
        <end position="363"/>
    </location>
</feature>
<name>A0A5B0KMM6_9PROT</name>
<feature type="region of interest" description="Disordered" evidence="1">
    <location>
        <begin position="744"/>
        <end position="799"/>
    </location>
</feature>
<sequence>MKKWISDLSDKARRWAFPGYYVHASLVSKPEIDVDEEVPRYPPYEKGLPVYSTERLMRRQPEMLVKIRQTFSFPDEDYDRIILPMIERFAAYIHLLPSSEHHHHKGAGGAFRHGLEVAFSAGRSSGAHIFMPEGTPLERKRVEIRWQAAIFFAGLLHDVGKPITDVEVVNADGSLMWSPYSETISEWANKHGIERYFLRWKRNRGNEHRVLGGSIAQRLIPKEVIHWLNEGGTEINQTLQLYLSGSERLKHLLADLVTKADAASVERDLIATGHGKVRDPGFGVPVEQFVLDAMRRLLADGTWKINEPGARVWVVSDGISDGVFVVWKRAVEEIIELLQNDRIQGIPRNPDTLADIMVERDLAVSKKLGNQVFRYWPVCPDVLTTNGQPVRLLMLRLQAPSLLFSEPPPYVGAQIDPPPPQSQPHSTVPVGPSVSSSTGSAPPSPAVASPAVPPQASVPTPPSPVSPAIGNATTLAGANPSAAVPAVSVVQPIQGHSQIPSGTVVSKPNLAAGQQSGKPKAPAVTVSKPSAGGQTKSTPIAAAGKEPVQSVNRNPRQDDEFWHVDDDDHVGNDDVAQPTASATATLVTAAAPPPAPTEPAASTPKAQAAVTKARNELVGHGKAGRLLVAMAEDIAAGRSNWGERIVQVDGHLLARLPEGFMPYLRFELSADEPDAQPVELACLLRDAGWVVKEHPDAATSMRVIAGIRGVVIRTDIAALVEVVAGDGSCPTTTERRIEAPLLATQQGGKRDQGVPRPARVTAGPKNEGKVRKTANDLERNNEVPIEENTGGEPRTPEAEDQTISAASYLLAWARSDPCPSGVRDHGAFREVPMNVVSAVARKHNVGTWHLHKALGALKGVQLTDDVYMITAQEPNGG</sequence>
<comment type="caution">
    <text evidence="3">The sequence shown here is derived from an EMBL/GenBank/DDBJ whole genome shotgun (WGS) entry which is preliminary data.</text>
</comment>
<feature type="compositionally biased region" description="Pro residues" evidence="1">
    <location>
        <begin position="408"/>
        <end position="422"/>
    </location>
</feature>
<feature type="region of interest" description="Disordered" evidence="1">
    <location>
        <begin position="498"/>
        <end position="576"/>
    </location>
</feature>
<proteinExistence type="predicted"/>
<reference evidence="3 4" key="1">
    <citation type="submission" date="2019-07" db="EMBL/GenBank/DDBJ databases">
        <title>Genome sequencing of the stress-tolerant strain Azospirillum brasilense Az19.</title>
        <authorList>
            <person name="Maroniche G.A."/>
            <person name="Garcia J.E."/>
            <person name="Pagnussat L."/>
            <person name="Amenta M."/>
            <person name="Creus C.M."/>
        </authorList>
    </citation>
    <scope>NUCLEOTIDE SEQUENCE [LARGE SCALE GENOMIC DNA]</scope>
    <source>
        <strain evidence="3 4">Az19</strain>
    </source>
</reference>
<feature type="region of interest" description="Disordered" evidence="1">
    <location>
        <begin position="408"/>
        <end position="472"/>
    </location>
</feature>
<feature type="compositionally biased region" description="Basic and acidic residues" evidence="1">
    <location>
        <begin position="766"/>
        <end position="781"/>
    </location>
</feature>
<organism evidence="3 4">
    <name type="scientific">Azospirillum argentinense</name>
    <dbReference type="NCBI Taxonomy" id="2970906"/>
    <lineage>
        <taxon>Bacteria</taxon>
        <taxon>Pseudomonadati</taxon>
        <taxon>Pseudomonadota</taxon>
        <taxon>Alphaproteobacteria</taxon>
        <taxon>Rhodospirillales</taxon>
        <taxon>Azospirillaceae</taxon>
        <taxon>Azospirillum</taxon>
    </lineage>
</organism>
<dbReference type="RefSeq" id="WP_149650966.1">
    <property type="nucleotide sequence ID" value="NZ_VEWN01000013.1"/>
</dbReference>
<feature type="compositionally biased region" description="Polar residues" evidence="1">
    <location>
        <begin position="498"/>
        <end position="517"/>
    </location>
</feature>
<dbReference type="EMBL" id="VEWN01000013">
    <property type="protein sequence ID" value="KAA1053852.1"/>
    <property type="molecule type" value="Genomic_DNA"/>
</dbReference>
<evidence type="ECO:0000259" key="2">
    <source>
        <dbReference type="Pfam" id="PF07514"/>
    </source>
</evidence>
<dbReference type="Proteomes" id="UP000325333">
    <property type="component" value="Unassembled WGS sequence"/>
</dbReference>